<reference evidence="1" key="1">
    <citation type="journal article" date="2019" name="Sci. Rep.">
        <title>Draft genome of Tanacetum cinerariifolium, the natural source of mosquito coil.</title>
        <authorList>
            <person name="Yamashiro T."/>
            <person name="Shiraishi A."/>
            <person name="Satake H."/>
            <person name="Nakayama K."/>
        </authorList>
    </citation>
    <scope>NUCLEOTIDE SEQUENCE</scope>
</reference>
<sequence length="134" mass="15381">MNLRMESNPVLVLDESCVNQQVYAYCLLGKVKEFASLTNLKVVLVSEGFDNVKLRYMGGFWVMLEFSSEEVKMKFQSSVGIGNWFSQLQQASSDFIIDGKVTWVELEVIPLKMWSENMFKRIASNWGVLLHVDD</sequence>
<name>A0A6L2NJP5_TANCI</name>
<protein>
    <submittedName>
        <fullName evidence="1">Nucleotide-binding alpha-beta plait domain-containing protein</fullName>
    </submittedName>
</protein>
<dbReference type="EMBL" id="BKCJ010009330">
    <property type="protein sequence ID" value="GEU86468.1"/>
    <property type="molecule type" value="Genomic_DNA"/>
</dbReference>
<evidence type="ECO:0000313" key="1">
    <source>
        <dbReference type="EMBL" id="GEU86468.1"/>
    </source>
</evidence>
<dbReference type="AlphaFoldDB" id="A0A6L2NJP5"/>
<organism evidence="1">
    <name type="scientific">Tanacetum cinerariifolium</name>
    <name type="common">Dalmatian daisy</name>
    <name type="synonym">Chrysanthemum cinerariifolium</name>
    <dbReference type="NCBI Taxonomy" id="118510"/>
    <lineage>
        <taxon>Eukaryota</taxon>
        <taxon>Viridiplantae</taxon>
        <taxon>Streptophyta</taxon>
        <taxon>Embryophyta</taxon>
        <taxon>Tracheophyta</taxon>
        <taxon>Spermatophyta</taxon>
        <taxon>Magnoliopsida</taxon>
        <taxon>eudicotyledons</taxon>
        <taxon>Gunneridae</taxon>
        <taxon>Pentapetalae</taxon>
        <taxon>asterids</taxon>
        <taxon>campanulids</taxon>
        <taxon>Asterales</taxon>
        <taxon>Asteraceae</taxon>
        <taxon>Asteroideae</taxon>
        <taxon>Anthemideae</taxon>
        <taxon>Anthemidinae</taxon>
        <taxon>Tanacetum</taxon>
    </lineage>
</organism>
<gene>
    <name evidence="1" type="ORF">Tci_058446</name>
</gene>
<proteinExistence type="predicted"/>
<comment type="caution">
    <text evidence="1">The sequence shown here is derived from an EMBL/GenBank/DDBJ whole genome shotgun (WGS) entry which is preliminary data.</text>
</comment>
<accession>A0A6L2NJP5</accession>